<accession>A0A017THB5</accession>
<dbReference type="eggNOG" id="ENOG50313NF">
    <property type="taxonomic scope" value="Bacteria"/>
</dbReference>
<dbReference type="InterPro" id="IPR024524">
    <property type="entry name" value="DUF3800"/>
</dbReference>
<evidence type="ECO:0000313" key="2">
    <source>
        <dbReference type="Proteomes" id="UP000019678"/>
    </source>
</evidence>
<dbReference type="EMBL" id="ASRX01000003">
    <property type="protein sequence ID" value="EYF08624.1"/>
    <property type="molecule type" value="Genomic_DNA"/>
</dbReference>
<keyword evidence="2" id="KW-1185">Reference proteome</keyword>
<comment type="caution">
    <text evidence="1">The sequence shown here is derived from an EMBL/GenBank/DDBJ whole genome shotgun (WGS) entry which is preliminary data.</text>
</comment>
<dbReference type="Pfam" id="PF12686">
    <property type="entry name" value="DUF3800"/>
    <property type="match status" value="1"/>
</dbReference>
<sequence>MYVDESGNTGDAAAGITKSFDGQRAFTLVGVGDDAGPGSIQKILEALIETHGVKATEVKGRAMKRHAAFVIDLVHHVSACSSIFIEIMDKRFQLVTNLVSFVLLDQTTGIGDPFELANMFADILADSLDDTVLESYGTFAREPHQQSFAPFRDAFRSQLLHAKISMRSDQEHEFRLVRQIEAAFEAAFRVCRERADFSGLVPSRDPGKTKRGTVMLPHASAFSNLLARVKRHARPRYPGMHIVHDEQAQFDATLQGYTDLLASEAPRMTKMAAGTRMEAHADWDFAPGEVQLTFANSKLEPGLQVADVIARLCKQRMEALLNGEKPDPGFDRVFQILHDLRSPGSGTGVNIVTTTTMADKFWEI</sequence>
<evidence type="ECO:0000313" key="1">
    <source>
        <dbReference type="EMBL" id="EYF08624.1"/>
    </source>
</evidence>
<reference evidence="1 2" key="1">
    <citation type="submission" date="2013-05" db="EMBL/GenBank/DDBJ databases">
        <title>Genome assembly of Chondromyces apiculatus DSM 436.</title>
        <authorList>
            <person name="Sharma G."/>
            <person name="Khatri I."/>
            <person name="Kaur C."/>
            <person name="Mayilraj S."/>
            <person name="Subramanian S."/>
        </authorList>
    </citation>
    <scope>NUCLEOTIDE SEQUENCE [LARGE SCALE GENOMIC DNA]</scope>
    <source>
        <strain evidence="1 2">DSM 436</strain>
    </source>
</reference>
<organism evidence="1 2">
    <name type="scientific">Chondromyces apiculatus DSM 436</name>
    <dbReference type="NCBI Taxonomy" id="1192034"/>
    <lineage>
        <taxon>Bacteria</taxon>
        <taxon>Pseudomonadati</taxon>
        <taxon>Myxococcota</taxon>
        <taxon>Polyangia</taxon>
        <taxon>Polyangiales</taxon>
        <taxon>Polyangiaceae</taxon>
        <taxon>Chondromyces</taxon>
    </lineage>
</organism>
<gene>
    <name evidence="1" type="ORF">CAP_4154</name>
</gene>
<dbReference type="AlphaFoldDB" id="A0A017THB5"/>
<proteinExistence type="predicted"/>
<dbReference type="Proteomes" id="UP000019678">
    <property type="component" value="Unassembled WGS sequence"/>
</dbReference>
<name>A0A017THB5_9BACT</name>
<protein>
    <submittedName>
        <fullName evidence="1">Putative prophage protein</fullName>
    </submittedName>
</protein>